<reference evidence="1 2" key="1">
    <citation type="submission" date="2019-01" db="EMBL/GenBank/DDBJ databases">
        <title>Genomes sequencing and comparative genomics of infectious freshwater microsporidia, Cucumispora dikerogammari and Thelohania contejeani.</title>
        <authorList>
            <person name="Cormier A."/>
            <person name="Giraud I."/>
            <person name="Wattier R."/>
            <person name="Teixeira M."/>
            <person name="Grandjean F."/>
            <person name="Rigaud T."/>
            <person name="Cordaux R."/>
        </authorList>
    </citation>
    <scope>NUCLEOTIDE SEQUENCE [LARGE SCALE GENOMIC DNA]</scope>
    <source>
        <strain evidence="1">T1</strain>
        <tissue evidence="1">Spores</tissue>
    </source>
</reference>
<proteinExistence type="predicted"/>
<organism evidence="1 2">
    <name type="scientific">Astathelohania contejeani</name>
    <dbReference type="NCBI Taxonomy" id="164912"/>
    <lineage>
        <taxon>Eukaryota</taxon>
        <taxon>Fungi</taxon>
        <taxon>Fungi incertae sedis</taxon>
        <taxon>Microsporidia</taxon>
        <taxon>Astathelohaniidae</taxon>
        <taxon>Astathelohania</taxon>
    </lineage>
</organism>
<accession>A0ABQ7HW29</accession>
<gene>
    <name evidence="1" type="ORF">TCON_2424</name>
</gene>
<dbReference type="EMBL" id="SBIQ01000302">
    <property type="protein sequence ID" value="KAF7680960.1"/>
    <property type="molecule type" value="Genomic_DNA"/>
</dbReference>
<sequence>MEEDKILQNIFGKDLIIEDNYGQRILHINTFYGRVMISCTDGFPTITLPDLNRSDEQAAINYMRNNSNKVPMVYELVFQFVNWITKDEEHEIIEVNLDVENKLTDDMFYKWKRNRNKISKALEEGISGKEFFLKIRNRSDYQEMINEE</sequence>
<evidence type="ECO:0000313" key="1">
    <source>
        <dbReference type="EMBL" id="KAF7680960.1"/>
    </source>
</evidence>
<comment type="caution">
    <text evidence="1">The sequence shown here is derived from an EMBL/GenBank/DDBJ whole genome shotgun (WGS) entry which is preliminary data.</text>
</comment>
<dbReference type="Proteomes" id="UP001516464">
    <property type="component" value="Unassembled WGS sequence"/>
</dbReference>
<evidence type="ECO:0000313" key="2">
    <source>
        <dbReference type="Proteomes" id="UP001516464"/>
    </source>
</evidence>
<keyword evidence="2" id="KW-1185">Reference proteome</keyword>
<name>A0ABQ7HW29_9MICR</name>
<protein>
    <submittedName>
        <fullName evidence="1">Uncharacterized protein</fullName>
    </submittedName>
</protein>